<sequence>MEALLNIQEDDPDLEDFRIIDEDKDDALEEDEIVIACSERMVPNYSVTTTNCAIDSCDEDEDDQGLDAAVNEVAGNATLVDDSDVEIIEDEEAEGEDEQVCPVCLDILPKPDQIVFKETRSKQYLAKTKPCNHFYHDFCISEWSKKANTCPQCRSSFNEIELLSGNNVVETIHVEDTKFPMEFDESDFIIPNELIEENNIAAATANIELPEFRHQHLVNPVCCLCDSASHSRSAFAICTDCSCGYHISCLGMMDVAQFHCPMCDSLQGPDSIIDNRRTRRRAGGRRATSTAGQSSGSSKISWW</sequence>
<comment type="caution">
    <text evidence="1">The sequence shown here is derived from an EMBL/GenBank/DDBJ whole genome shotgun (WGS) entry which is preliminary data.</text>
</comment>
<keyword evidence="2" id="KW-1185">Reference proteome</keyword>
<accession>A0ACB5ST37</accession>
<gene>
    <name evidence="1" type="ORF">Amon02_000072900</name>
</gene>
<organism evidence="1 2">
    <name type="scientific">Ambrosiozyma monospora</name>
    <name type="common">Yeast</name>
    <name type="synonym">Endomycopsis monosporus</name>
    <dbReference type="NCBI Taxonomy" id="43982"/>
    <lineage>
        <taxon>Eukaryota</taxon>
        <taxon>Fungi</taxon>
        <taxon>Dikarya</taxon>
        <taxon>Ascomycota</taxon>
        <taxon>Saccharomycotina</taxon>
        <taxon>Pichiomycetes</taxon>
        <taxon>Pichiales</taxon>
        <taxon>Pichiaceae</taxon>
        <taxon>Ambrosiozyma</taxon>
    </lineage>
</organism>
<reference evidence="1" key="1">
    <citation type="submission" date="2023-04" db="EMBL/GenBank/DDBJ databases">
        <title>Ambrosiozyma monospora NBRC 10751.</title>
        <authorList>
            <person name="Ichikawa N."/>
            <person name="Sato H."/>
            <person name="Tonouchi N."/>
        </authorList>
    </citation>
    <scope>NUCLEOTIDE SEQUENCE</scope>
    <source>
        <strain evidence="1">NBRC 10751</strain>
    </source>
</reference>
<protein>
    <submittedName>
        <fullName evidence="1">Unnamed protein product</fullName>
    </submittedName>
</protein>
<name>A0ACB5ST37_AMBMO</name>
<evidence type="ECO:0000313" key="2">
    <source>
        <dbReference type="Proteomes" id="UP001165064"/>
    </source>
</evidence>
<dbReference type="EMBL" id="BSXS01000293">
    <property type="protein sequence ID" value="GME71834.1"/>
    <property type="molecule type" value="Genomic_DNA"/>
</dbReference>
<proteinExistence type="predicted"/>
<dbReference type="Proteomes" id="UP001165064">
    <property type="component" value="Unassembled WGS sequence"/>
</dbReference>
<evidence type="ECO:0000313" key="1">
    <source>
        <dbReference type="EMBL" id="GME71834.1"/>
    </source>
</evidence>